<name>A0ABR1PY72_9PEZI</name>
<keyword evidence="14" id="KW-0560">Oxidoreductase</keyword>
<comment type="pathway">
    <text evidence="2">Secondary metabolite metabolism; methylglyoxal degradation; (R)-lactate from methylglyoxal: step 1/2.</text>
</comment>
<dbReference type="PANTHER" id="PTHR10374">
    <property type="entry name" value="LACTOYLGLUTATHIONE LYASE GLYOXALASE I"/>
    <property type="match status" value="1"/>
</dbReference>
<protein>
    <recommendedName>
        <fullName evidence="4">lactoylglutathione lyase</fullName>
        <ecNumber evidence="4">4.4.1.5</ecNumber>
    </recommendedName>
    <alternativeName>
        <fullName evidence="9">Aldoketomutase</fullName>
    </alternativeName>
    <alternativeName>
        <fullName evidence="8">Ketone-aldehyde mutase</fullName>
    </alternativeName>
    <alternativeName>
        <fullName evidence="10">Methylglyoxalase</fullName>
    </alternativeName>
    <alternativeName>
        <fullName evidence="11">S-D-lactoylglutathione methylglyoxal lyase</fullName>
    </alternativeName>
</protein>
<feature type="region of interest" description="Disordered" evidence="12">
    <location>
        <begin position="211"/>
        <end position="231"/>
    </location>
</feature>
<evidence type="ECO:0000256" key="1">
    <source>
        <dbReference type="ARBA" id="ARBA00001947"/>
    </source>
</evidence>
<organism evidence="14 15">
    <name type="scientific">Apiospora aurea</name>
    <dbReference type="NCBI Taxonomy" id="335848"/>
    <lineage>
        <taxon>Eukaryota</taxon>
        <taxon>Fungi</taxon>
        <taxon>Dikarya</taxon>
        <taxon>Ascomycota</taxon>
        <taxon>Pezizomycotina</taxon>
        <taxon>Sordariomycetes</taxon>
        <taxon>Xylariomycetidae</taxon>
        <taxon>Amphisphaeriales</taxon>
        <taxon>Apiosporaceae</taxon>
        <taxon>Apiospora</taxon>
    </lineage>
</organism>
<dbReference type="PANTHER" id="PTHR10374:SF30">
    <property type="entry name" value="LACTOYLGLUTATHIONE LYASE"/>
    <property type="match status" value="1"/>
</dbReference>
<evidence type="ECO:0000313" key="15">
    <source>
        <dbReference type="Proteomes" id="UP001391051"/>
    </source>
</evidence>
<dbReference type="Pfam" id="PF00903">
    <property type="entry name" value="Glyoxalase"/>
    <property type="match status" value="2"/>
</dbReference>
<evidence type="ECO:0000256" key="8">
    <source>
        <dbReference type="ARBA" id="ARBA00030291"/>
    </source>
</evidence>
<dbReference type="GeneID" id="92081097"/>
<dbReference type="InterPro" id="IPR018146">
    <property type="entry name" value="Glyoxalase_1_CS"/>
</dbReference>
<proteinExistence type="inferred from homology"/>
<dbReference type="EMBL" id="JAQQWE010000008">
    <property type="protein sequence ID" value="KAK7942700.1"/>
    <property type="molecule type" value="Genomic_DNA"/>
</dbReference>
<dbReference type="NCBIfam" id="TIGR00068">
    <property type="entry name" value="glyox_I"/>
    <property type="match status" value="2"/>
</dbReference>
<dbReference type="GO" id="GO:0051213">
    <property type="term" value="F:dioxygenase activity"/>
    <property type="evidence" value="ECO:0007669"/>
    <property type="project" value="UniProtKB-KW"/>
</dbReference>
<dbReference type="EC" id="4.4.1.5" evidence="4"/>
<evidence type="ECO:0000313" key="14">
    <source>
        <dbReference type="EMBL" id="KAK7942700.1"/>
    </source>
</evidence>
<keyword evidence="5" id="KW-0479">Metal-binding</keyword>
<evidence type="ECO:0000256" key="7">
    <source>
        <dbReference type="ARBA" id="ARBA00023239"/>
    </source>
</evidence>
<evidence type="ECO:0000256" key="3">
    <source>
        <dbReference type="ARBA" id="ARBA00010363"/>
    </source>
</evidence>
<evidence type="ECO:0000256" key="5">
    <source>
        <dbReference type="ARBA" id="ARBA00022723"/>
    </source>
</evidence>
<dbReference type="CDD" id="cd07233">
    <property type="entry name" value="GlxI_Zn"/>
    <property type="match status" value="2"/>
</dbReference>
<comment type="similarity">
    <text evidence="3">Belongs to the glyoxalase I family.</text>
</comment>
<evidence type="ECO:0000256" key="2">
    <source>
        <dbReference type="ARBA" id="ARBA00005008"/>
    </source>
</evidence>
<evidence type="ECO:0000256" key="6">
    <source>
        <dbReference type="ARBA" id="ARBA00022833"/>
    </source>
</evidence>
<dbReference type="RefSeq" id="XP_066694731.1">
    <property type="nucleotide sequence ID" value="XM_066848035.1"/>
</dbReference>
<evidence type="ECO:0000259" key="13">
    <source>
        <dbReference type="PROSITE" id="PS51819"/>
    </source>
</evidence>
<dbReference type="PROSITE" id="PS00934">
    <property type="entry name" value="GLYOXALASE_I_1"/>
    <property type="match status" value="1"/>
</dbReference>
<sequence>MSTLRAFQRIRLQTGLLSQTPRILGEPHSPTPKVRQIIELTKNRQVAASSARTFATMATTTDTKNYKFNHSMLRVKDPKASVKFYEFLGMSLIKKLEFPDNKFDLYFLAYDSPGALSSGNTTFDREGVVELTHNYGTENDDSYTVNNGNKEPHRGFGHICISVDHIQAACNRIEQAGYKFQKKLTDGRMKNIAFALDPDGYWVEVVSLKAGTKGADDPNEPSDPSATDPKTYRMNHTMIRVKDAEKSLKFYQETMGMTLLRTVEQESAGFNLYFLGYPGTKGVPEGGFTADYEGLLELTWNYGTEKDESFKYHDGNAQPQGFGHICVSVDHLDSACERLESMKVNWKKRLTDGRMKNVAFVLDPDGYWIEIVQNERFAGKPNF</sequence>
<gene>
    <name evidence="14" type="ORF">PG986_011813</name>
</gene>
<comment type="cofactor">
    <cofactor evidence="1">
        <name>Zn(2+)</name>
        <dbReference type="ChEBI" id="CHEBI:29105"/>
    </cofactor>
</comment>
<dbReference type="InterPro" id="IPR004361">
    <property type="entry name" value="Glyoxalase_1"/>
</dbReference>
<evidence type="ECO:0000256" key="12">
    <source>
        <dbReference type="SAM" id="MobiDB-lite"/>
    </source>
</evidence>
<dbReference type="InterPro" id="IPR029068">
    <property type="entry name" value="Glyas_Bleomycin-R_OHBP_Dase"/>
</dbReference>
<evidence type="ECO:0000256" key="10">
    <source>
        <dbReference type="ARBA" id="ARBA00032460"/>
    </source>
</evidence>
<dbReference type="Gene3D" id="3.10.180.10">
    <property type="entry name" value="2,3-Dihydroxybiphenyl 1,2-Dioxygenase, domain 1"/>
    <property type="match status" value="2"/>
</dbReference>
<dbReference type="PROSITE" id="PS51819">
    <property type="entry name" value="VOC"/>
    <property type="match status" value="2"/>
</dbReference>
<feature type="domain" description="VOC" evidence="13">
    <location>
        <begin position="233"/>
        <end position="374"/>
    </location>
</feature>
<reference evidence="14 15" key="1">
    <citation type="submission" date="2023-01" db="EMBL/GenBank/DDBJ databases">
        <title>Analysis of 21 Apiospora genomes using comparative genomics revels a genus with tremendous synthesis potential of carbohydrate active enzymes and secondary metabolites.</title>
        <authorList>
            <person name="Sorensen T."/>
        </authorList>
    </citation>
    <scope>NUCLEOTIDE SEQUENCE [LARGE SCALE GENOMIC DNA]</scope>
    <source>
        <strain evidence="14 15">CBS 24483</strain>
    </source>
</reference>
<dbReference type="Proteomes" id="UP001391051">
    <property type="component" value="Unassembled WGS sequence"/>
</dbReference>
<dbReference type="SUPFAM" id="SSF54593">
    <property type="entry name" value="Glyoxalase/Bleomycin resistance protein/Dihydroxybiphenyl dioxygenase"/>
    <property type="match status" value="2"/>
</dbReference>
<comment type="caution">
    <text evidence="14">The sequence shown here is derived from an EMBL/GenBank/DDBJ whole genome shotgun (WGS) entry which is preliminary data.</text>
</comment>
<feature type="domain" description="VOC" evidence="13">
    <location>
        <begin position="67"/>
        <end position="208"/>
    </location>
</feature>
<accession>A0ABR1PY72</accession>
<dbReference type="InterPro" id="IPR004360">
    <property type="entry name" value="Glyas_Fos-R_dOase_dom"/>
</dbReference>
<dbReference type="InterPro" id="IPR037523">
    <property type="entry name" value="VOC_core"/>
</dbReference>
<keyword evidence="14" id="KW-0223">Dioxygenase</keyword>
<evidence type="ECO:0000256" key="11">
    <source>
        <dbReference type="ARBA" id="ARBA00033298"/>
    </source>
</evidence>
<evidence type="ECO:0000256" key="9">
    <source>
        <dbReference type="ARBA" id="ARBA00030892"/>
    </source>
</evidence>
<evidence type="ECO:0000256" key="4">
    <source>
        <dbReference type="ARBA" id="ARBA00012081"/>
    </source>
</evidence>
<keyword evidence="6" id="KW-0862">Zinc</keyword>
<keyword evidence="7" id="KW-0456">Lyase</keyword>
<keyword evidence="15" id="KW-1185">Reference proteome</keyword>